<organism evidence="1 2">
    <name type="scientific">Pleurodeles waltl</name>
    <name type="common">Iberian ribbed newt</name>
    <dbReference type="NCBI Taxonomy" id="8319"/>
    <lineage>
        <taxon>Eukaryota</taxon>
        <taxon>Metazoa</taxon>
        <taxon>Chordata</taxon>
        <taxon>Craniata</taxon>
        <taxon>Vertebrata</taxon>
        <taxon>Euteleostomi</taxon>
        <taxon>Amphibia</taxon>
        <taxon>Batrachia</taxon>
        <taxon>Caudata</taxon>
        <taxon>Salamandroidea</taxon>
        <taxon>Salamandridae</taxon>
        <taxon>Pleurodelinae</taxon>
        <taxon>Pleurodeles</taxon>
    </lineage>
</organism>
<proteinExistence type="predicted"/>
<dbReference type="Proteomes" id="UP001066276">
    <property type="component" value="Chromosome 1_2"/>
</dbReference>
<evidence type="ECO:0000313" key="1">
    <source>
        <dbReference type="EMBL" id="KAJ1206210.1"/>
    </source>
</evidence>
<name>A0AAV7VWX8_PLEWA</name>
<protein>
    <submittedName>
        <fullName evidence="1">Uncharacterized protein</fullName>
    </submittedName>
</protein>
<reference evidence="1" key="1">
    <citation type="journal article" date="2022" name="bioRxiv">
        <title>Sequencing and chromosome-scale assembly of the giantPleurodeles waltlgenome.</title>
        <authorList>
            <person name="Brown T."/>
            <person name="Elewa A."/>
            <person name="Iarovenko S."/>
            <person name="Subramanian E."/>
            <person name="Araus A.J."/>
            <person name="Petzold A."/>
            <person name="Susuki M."/>
            <person name="Suzuki K.-i.T."/>
            <person name="Hayashi T."/>
            <person name="Toyoda A."/>
            <person name="Oliveira C."/>
            <person name="Osipova E."/>
            <person name="Leigh N.D."/>
            <person name="Simon A."/>
            <person name="Yun M.H."/>
        </authorList>
    </citation>
    <scope>NUCLEOTIDE SEQUENCE</scope>
    <source>
        <strain evidence="1">20211129_DDA</strain>
        <tissue evidence="1">Liver</tissue>
    </source>
</reference>
<gene>
    <name evidence="1" type="ORF">NDU88_001619</name>
</gene>
<dbReference type="EMBL" id="JANPWB010000002">
    <property type="protein sequence ID" value="KAJ1206210.1"/>
    <property type="molecule type" value="Genomic_DNA"/>
</dbReference>
<dbReference type="AlphaFoldDB" id="A0AAV7VWX8"/>
<keyword evidence="2" id="KW-1185">Reference proteome</keyword>
<accession>A0AAV7VWX8</accession>
<sequence length="130" mass="15153">MRSTLRVPRNQRRIEQGEAAYPRTAIIRNKMKREPPKPGVNLHGLCRRNPWWLQIVGSEQGRRDSDEVWRQRRSKARGSVGVVYCRDQALSVSVRRARSVYVCLRERALSVFVYCRGRSLDKGRTVRDSS</sequence>
<comment type="caution">
    <text evidence="1">The sequence shown here is derived from an EMBL/GenBank/DDBJ whole genome shotgun (WGS) entry which is preliminary data.</text>
</comment>
<evidence type="ECO:0000313" key="2">
    <source>
        <dbReference type="Proteomes" id="UP001066276"/>
    </source>
</evidence>